<dbReference type="GO" id="GO:0005829">
    <property type="term" value="C:cytosol"/>
    <property type="evidence" value="ECO:0007669"/>
    <property type="project" value="TreeGrafter"/>
</dbReference>
<dbReference type="SUPFAM" id="SSF52833">
    <property type="entry name" value="Thioredoxin-like"/>
    <property type="match status" value="1"/>
</dbReference>
<dbReference type="GO" id="GO:0016853">
    <property type="term" value="F:isomerase activity"/>
    <property type="evidence" value="ECO:0007669"/>
    <property type="project" value="UniProtKB-KW"/>
</dbReference>
<feature type="domain" description="Thioredoxin" evidence="4">
    <location>
        <begin position="37"/>
        <end position="157"/>
    </location>
</feature>
<dbReference type="EMBL" id="JACHON010000004">
    <property type="protein sequence ID" value="MBB6512648.1"/>
    <property type="molecule type" value="Genomic_DNA"/>
</dbReference>
<evidence type="ECO:0000256" key="2">
    <source>
        <dbReference type="ARBA" id="ARBA00023157"/>
    </source>
</evidence>
<evidence type="ECO:0000313" key="5">
    <source>
        <dbReference type="EMBL" id="MBB6512648.1"/>
    </source>
</evidence>
<keyword evidence="3" id="KW-0676">Redox-active center</keyword>
<evidence type="ECO:0000256" key="3">
    <source>
        <dbReference type="ARBA" id="ARBA00023284"/>
    </source>
</evidence>
<keyword evidence="5" id="KW-0413">Isomerase</keyword>
<keyword evidence="2" id="KW-1015">Disulfide bond</keyword>
<dbReference type="PANTHER" id="PTHR45663:SF11">
    <property type="entry name" value="GEO12009P1"/>
    <property type="match status" value="1"/>
</dbReference>
<sequence>MKKMIIFAVVLVVIFVALFAVVNYQNNKKVEGNPYGKSDLDPATIAQLNDDLYQNLIMPDELEEAVESGEPTTIYFYSPSCVHCQRTTPVVKPMAENYGIDLKQLNLLEFPDQWQKYNIKNTPTIVHYENGEEVARIVGEHQQPAFEEFFEKEVLAE</sequence>
<dbReference type="AlphaFoldDB" id="A0A841RPR5"/>
<dbReference type="Gene3D" id="3.40.30.10">
    <property type="entry name" value="Glutaredoxin"/>
    <property type="match status" value="1"/>
</dbReference>
<evidence type="ECO:0000259" key="4">
    <source>
        <dbReference type="PROSITE" id="PS51352"/>
    </source>
</evidence>
<gene>
    <name evidence="5" type="ORF">GGQ92_001434</name>
</gene>
<organism evidence="5 6">
    <name type="scientific">Gracilibacillus halotolerans</name>
    <dbReference type="NCBI Taxonomy" id="74386"/>
    <lineage>
        <taxon>Bacteria</taxon>
        <taxon>Bacillati</taxon>
        <taxon>Bacillota</taxon>
        <taxon>Bacilli</taxon>
        <taxon>Bacillales</taxon>
        <taxon>Bacillaceae</taxon>
        <taxon>Gracilibacillus</taxon>
    </lineage>
</organism>
<dbReference type="Pfam" id="PF00085">
    <property type="entry name" value="Thioredoxin"/>
    <property type="match status" value="1"/>
</dbReference>
<dbReference type="RefSeq" id="WP_184246249.1">
    <property type="nucleotide sequence ID" value="NZ_BAAACU010000028.1"/>
</dbReference>
<keyword evidence="6" id="KW-1185">Reference proteome</keyword>
<comment type="similarity">
    <text evidence="1">Belongs to the thioredoxin family.</text>
</comment>
<dbReference type="CDD" id="cd02947">
    <property type="entry name" value="TRX_family"/>
    <property type="match status" value="1"/>
</dbReference>
<name>A0A841RPR5_9BACI</name>
<protein>
    <submittedName>
        <fullName evidence="5">Thiol-disulfide isomerase/thioredoxin</fullName>
    </submittedName>
</protein>
<evidence type="ECO:0000313" key="6">
    <source>
        <dbReference type="Proteomes" id="UP000572212"/>
    </source>
</evidence>
<proteinExistence type="inferred from homology"/>
<dbReference type="GO" id="GO:0045454">
    <property type="term" value="P:cell redox homeostasis"/>
    <property type="evidence" value="ECO:0007669"/>
    <property type="project" value="TreeGrafter"/>
</dbReference>
<accession>A0A841RPR5</accession>
<comment type="caution">
    <text evidence="5">The sequence shown here is derived from an EMBL/GenBank/DDBJ whole genome shotgun (WGS) entry which is preliminary data.</text>
</comment>
<evidence type="ECO:0000256" key="1">
    <source>
        <dbReference type="ARBA" id="ARBA00008987"/>
    </source>
</evidence>
<dbReference type="Proteomes" id="UP000572212">
    <property type="component" value="Unassembled WGS sequence"/>
</dbReference>
<dbReference type="PROSITE" id="PS51352">
    <property type="entry name" value="THIOREDOXIN_2"/>
    <property type="match status" value="1"/>
</dbReference>
<dbReference type="PANTHER" id="PTHR45663">
    <property type="entry name" value="GEO12009P1"/>
    <property type="match status" value="1"/>
</dbReference>
<reference evidence="5 6" key="1">
    <citation type="submission" date="2020-08" db="EMBL/GenBank/DDBJ databases">
        <title>Genomic Encyclopedia of Type Strains, Phase IV (KMG-IV): sequencing the most valuable type-strain genomes for metagenomic binning, comparative biology and taxonomic classification.</title>
        <authorList>
            <person name="Goeker M."/>
        </authorList>
    </citation>
    <scope>NUCLEOTIDE SEQUENCE [LARGE SCALE GENOMIC DNA]</scope>
    <source>
        <strain evidence="5 6">DSM 11805</strain>
    </source>
</reference>
<dbReference type="InterPro" id="IPR013766">
    <property type="entry name" value="Thioredoxin_domain"/>
</dbReference>
<dbReference type="InterPro" id="IPR036249">
    <property type="entry name" value="Thioredoxin-like_sf"/>
</dbReference>
<dbReference type="GO" id="GO:0015035">
    <property type="term" value="F:protein-disulfide reductase activity"/>
    <property type="evidence" value="ECO:0007669"/>
    <property type="project" value="TreeGrafter"/>
</dbReference>